<dbReference type="Gene3D" id="3.10.450.50">
    <property type="match status" value="1"/>
</dbReference>
<protein>
    <submittedName>
        <fullName evidence="2">Putative ester cyclase</fullName>
    </submittedName>
</protein>
<dbReference type="InterPro" id="IPR037401">
    <property type="entry name" value="SnoaL-like"/>
</dbReference>
<dbReference type="Proteomes" id="UP000256269">
    <property type="component" value="Unassembled WGS sequence"/>
</dbReference>
<evidence type="ECO:0000259" key="1">
    <source>
        <dbReference type="Pfam" id="PF12680"/>
    </source>
</evidence>
<evidence type="ECO:0000313" key="2">
    <source>
        <dbReference type="EMBL" id="REH39204.1"/>
    </source>
</evidence>
<comment type="caution">
    <text evidence="2">The sequence shown here is derived from an EMBL/GenBank/DDBJ whole genome shotgun (WGS) entry which is preliminary data.</text>
</comment>
<dbReference type="InterPro" id="IPR032710">
    <property type="entry name" value="NTF2-like_dom_sf"/>
</dbReference>
<dbReference type="OrthoDB" id="3257148at2"/>
<proteinExistence type="predicted"/>
<name>A0A3E0H7W0_9PSEU</name>
<sequence length="116" mass="12386">MTTASTIATEYARAWLAGDAEKALSFIADDIVCEAPSGRITGAEGYRNFLTPFVTALVSGELIDVLADEEHAATVYVVETPFAKDFRGMEYITVKDGKIAHVVSVFDRAPALAAKG</sequence>
<gene>
    <name evidence="2" type="ORF">BCF44_11359</name>
</gene>
<dbReference type="RefSeq" id="WP_116178560.1">
    <property type="nucleotide sequence ID" value="NZ_CP144375.1"/>
</dbReference>
<organism evidence="2 3">
    <name type="scientific">Kutzneria buriramensis</name>
    <dbReference type="NCBI Taxonomy" id="1045776"/>
    <lineage>
        <taxon>Bacteria</taxon>
        <taxon>Bacillati</taxon>
        <taxon>Actinomycetota</taxon>
        <taxon>Actinomycetes</taxon>
        <taxon>Pseudonocardiales</taxon>
        <taxon>Pseudonocardiaceae</taxon>
        <taxon>Kutzneria</taxon>
    </lineage>
</organism>
<accession>A0A3E0H7W0</accession>
<dbReference type="Pfam" id="PF12680">
    <property type="entry name" value="SnoaL_2"/>
    <property type="match status" value="1"/>
</dbReference>
<reference evidence="2 3" key="1">
    <citation type="submission" date="2018-08" db="EMBL/GenBank/DDBJ databases">
        <title>Genomic Encyclopedia of Archaeal and Bacterial Type Strains, Phase II (KMG-II): from individual species to whole genera.</title>
        <authorList>
            <person name="Goeker M."/>
        </authorList>
    </citation>
    <scope>NUCLEOTIDE SEQUENCE [LARGE SCALE GENOMIC DNA]</scope>
    <source>
        <strain evidence="2 3">DSM 45791</strain>
    </source>
</reference>
<evidence type="ECO:0000313" key="3">
    <source>
        <dbReference type="Proteomes" id="UP000256269"/>
    </source>
</evidence>
<dbReference type="AlphaFoldDB" id="A0A3E0H7W0"/>
<dbReference type="SUPFAM" id="SSF54427">
    <property type="entry name" value="NTF2-like"/>
    <property type="match status" value="1"/>
</dbReference>
<keyword evidence="3" id="KW-1185">Reference proteome</keyword>
<feature type="domain" description="SnoaL-like" evidence="1">
    <location>
        <begin position="9"/>
        <end position="101"/>
    </location>
</feature>
<dbReference type="EMBL" id="QUNO01000013">
    <property type="protein sequence ID" value="REH39204.1"/>
    <property type="molecule type" value="Genomic_DNA"/>
</dbReference>